<keyword evidence="2" id="KW-0067">ATP-binding</keyword>
<dbReference type="Proteomes" id="UP000265520">
    <property type="component" value="Unassembled WGS sequence"/>
</dbReference>
<dbReference type="AlphaFoldDB" id="A0A392P9Y6"/>
<feature type="non-terminal residue" evidence="2">
    <location>
        <position position="1"/>
    </location>
</feature>
<evidence type="ECO:0000256" key="1">
    <source>
        <dbReference type="SAM" id="MobiDB-lite"/>
    </source>
</evidence>
<keyword evidence="3" id="KW-1185">Reference proteome</keyword>
<keyword evidence="2" id="KW-0547">Nucleotide-binding</keyword>
<name>A0A392P9Y6_9FABA</name>
<dbReference type="InterPro" id="IPR039322">
    <property type="entry name" value="MOM1"/>
</dbReference>
<protein>
    <submittedName>
        <fullName evidence="2">Helicase MOM1</fullName>
    </submittedName>
</protein>
<dbReference type="GO" id="GO:0031507">
    <property type="term" value="P:heterochromatin formation"/>
    <property type="evidence" value="ECO:0007669"/>
    <property type="project" value="InterPro"/>
</dbReference>
<keyword evidence="2" id="KW-0378">Hydrolase</keyword>
<dbReference type="PANTHER" id="PTHR35116">
    <property type="entry name" value="HELICASE PROTEIN MOM1"/>
    <property type="match status" value="1"/>
</dbReference>
<keyword evidence="2" id="KW-0347">Helicase</keyword>
<organism evidence="2 3">
    <name type="scientific">Trifolium medium</name>
    <dbReference type="NCBI Taxonomy" id="97028"/>
    <lineage>
        <taxon>Eukaryota</taxon>
        <taxon>Viridiplantae</taxon>
        <taxon>Streptophyta</taxon>
        <taxon>Embryophyta</taxon>
        <taxon>Tracheophyta</taxon>
        <taxon>Spermatophyta</taxon>
        <taxon>Magnoliopsida</taxon>
        <taxon>eudicotyledons</taxon>
        <taxon>Gunneridae</taxon>
        <taxon>Pentapetalae</taxon>
        <taxon>rosids</taxon>
        <taxon>fabids</taxon>
        <taxon>Fabales</taxon>
        <taxon>Fabaceae</taxon>
        <taxon>Papilionoideae</taxon>
        <taxon>50 kb inversion clade</taxon>
        <taxon>NPAAA clade</taxon>
        <taxon>Hologalegina</taxon>
        <taxon>IRL clade</taxon>
        <taxon>Trifolieae</taxon>
        <taxon>Trifolium</taxon>
    </lineage>
</organism>
<evidence type="ECO:0000313" key="2">
    <source>
        <dbReference type="EMBL" id="MCI08888.1"/>
    </source>
</evidence>
<dbReference type="GO" id="GO:0004386">
    <property type="term" value="F:helicase activity"/>
    <property type="evidence" value="ECO:0007669"/>
    <property type="project" value="UniProtKB-KW"/>
</dbReference>
<sequence length="193" mass="21120">DSAGEMQNSYEQVQLASRSADVVPANQITVPPKQVHQLAAAELSSNLGMLGLSNFHLATEDEHQPSNVRDIPTHHPEPSSAVPNKDVGQPHSNSSLVLHSNQAAVHPVSNSDLDSVTASRVRAQSANPRNLSTPLEMNNHPIQSTAPSSSRRLPHLSYDPLKIEFEKIQKAIEQTSKSHEDSVSFWFTHMTLM</sequence>
<feature type="region of interest" description="Disordered" evidence="1">
    <location>
        <begin position="62"/>
        <end position="154"/>
    </location>
</feature>
<comment type="caution">
    <text evidence="2">The sequence shown here is derived from an EMBL/GenBank/DDBJ whole genome shotgun (WGS) entry which is preliminary data.</text>
</comment>
<feature type="compositionally biased region" description="Polar residues" evidence="1">
    <location>
        <begin position="90"/>
        <end position="151"/>
    </location>
</feature>
<evidence type="ECO:0000313" key="3">
    <source>
        <dbReference type="Proteomes" id="UP000265520"/>
    </source>
</evidence>
<reference evidence="2 3" key="1">
    <citation type="journal article" date="2018" name="Front. Plant Sci.">
        <title>Red Clover (Trifolium pratense) and Zigzag Clover (T. medium) - A Picture of Genomic Similarities and Differences.</title>
        <authorList>
            <person name="Dluhosova J."/>
            <person name="Istvanek J."/>
            <person name="Nedelnik J."/>
            <person name="Repkova J."/>
        </authorList>
    </citation>
    <scope>NUCLEOTIDE SEQUENCE [LARGE SCALE GENOMIC DNA]</scope>
    <source>
        <strain evidence="3">cv. 10/8</strain>
        <tissue evidence="2">Leaf</tissue>
    </source>
</reference>
<dbReference type="PANTHER" id="PTHR35116:SF9">
    <property type="entry name" value="HELICASE MOM1"/>
    <property type="match status" value="1"/>
</dbReference>
<proteinExistence type="predicted"/>
<dbReference type="EMBL" id="LXQA010070689">
    <property type="protein sequence ID" value="MCI08888.1"/>
    <property type="molecule type" value="Genomic_DNA"/>
</dbReference>
<accession>A0A392P9Y6</accession>